<evidence type="ECO:0000313" key="2">
    <source>
        <dbReference type="Proteomes" id="UP001164250"/>
    </source>
</evidence>
<reference evidence="2" key="1">
    <citation type="journal article" date="2023" name="G3 (Bethesda)">
        <title>Genome assembly and association tests identify interacting loci associated with vigor, precocity, and sex in interspecific pistachio rootstocks.</title>
        <authorList>
            <person name="Palmer W."/>
            <person name="Jacygrad E."/>
            <person name="Sagayaradj S."/>
            <person name="Cavanaugh K."/>
            <person name="Han R."/>
            <person name="Bertier L."/>
            <person name="Beede B."/>
            <person name="Kafkas S."/>
            <person name="Golino D."/>
            <person name="Preece J."/>
            <person name="Michelmore R."/>
        </authorList>
    </citation>
    <scope>NUCLEOTIDE SEQUENCE [LARGE SCALE GENOMIC DNA]</scope>
</reference>
<accession>A0ACC1AER3</accession>
<name>A0ACC1AER3_9ROSI</name>
<dbReference type="EMBL" id="CM047907">
    <property type="protein sequence ID" value="KAJ0084772.1"/>
    <property type="molecule type" value="Genomic_DNA"/>
</dbReference>
<organism evidence="1 2">
    <name type="scientific">Pistacia atlantica</name>
    <dbReference type="NCBI Taxonomy" id="434234"/>
    <lineage>
        <taxon>Eukaryota</taxon>
        <taxon>Viridiplantae</taxon>
        <taxon>Streptophyta</taxon>
        <taxon>Embryophyta</taxon>
        <taxon>Tracheophyta</taxon>
        <taxon>Spermatophyta</taxon>
        <taxon>Magnoliopsida</taxon>
        <taxon>eudicotyledons</taxon>
        <taxon>Gunneridae</taxon>
        <taxon>Pentapetalae</taxon>
        <taxon>rosids</taxon>
        <taxon>malvids</taxon>
        <taxon>Sapindales</taxon>
        <taxon>Anacardiaceae</taxon>
        <taxon>Pistacia</taxon>
    </lineage>
</organism>
<gene>
    <name evidence="1" type="ORF">Patl1_29616</name>
</gene>
<keyword evidence="2" id="KW-1185">Reference proteome</keyword>
<sequence>MIFPRSCLVFFVSRVKQWQQFSYRGETWSILDIVVFGGRIYAITSIGLVFSASKLVRFVASKNQLLIVDFSPAAFYLEANTIDLSKMNVKLFFLVTECLQG</sequence>
<dbReference type="Proteomes" id="UP001164250">
    <property type="component" value="Chromosome 11"/>
</dbReference>
<comment type="caution">
    <text evidence="1">The sequence shown here is derived from an EMBL/GenBank/DDBJ whole genome shotgun (WGS) entry which is preliminary data.</text>
</comment>
<evidence type="ECO:0000313" key="1">
    <source>
        <dbReference type="EMBL" id="KAJ0084772.1"/>
    </source>
</evidence>
<protein>
    <submittedName>
        <fullName evidence="1">Uncharacterized protein</fullName>
    </submittedName>
</protein>
<proteinExistence type="predicted"/>